<comment type="caution">
    <text evidence="1">The sequence shown here is derived from an EMBL/GenBank/DDBJ whole genome shotgun (WGS) entry which is preliminary data.</text>
</comment>
<reference evidence="2" key="1">
    <citation type="journal article" date="2019" name="Int. J. Syst. Evol. Microbiol.">
        <title>The Global Catalogue of Microorganisms (GCM) 10K type strain sequencing project: providing services to taxonomists for standard genome sequencing and annotation.</title>
        <authorList>
            <consortium name="The Broad Institute Genomics Platform"/>
            <consortium name="The Broad Institute Genome Sequencing Center for Infectious Disease"/>
            <person name="Wu L."/>
            <person name="Ma J."/>
        </authorList>
    </citation>
    <scope>NUCLEOTIDE SEQUENCE [LARGE SCALE GENOMIC DNA]</scope>
    <source>
        <strain evidence="2">JCM 17626</strain>
    </source>
</reference>
<evidence type="ECO:0000313" key="1">
    <source>
        <dbReference type="EMBL" id="GAA4213301.1"/>
    </source>
</evidence>
<name>A0ABP8BQ25_9SPHI</name>
<organism evidence="1 2">
    <name type="scientific">Pedobacter jeongneungensis</name>
    <dbReference type="NCBI Taxonomy" id="947309"/>
    <lineage>
        <taxon>Bacteria</taxon>
        <taxon>Pseudomonadati</taxon>
        <taxon>Bacteroidota</taxon>
        <taxon>Sphingobacteriia</taxon>
        <taxon>Sphingobacteriales</taxon>
        <taxon>Sphingobacteriaceae</taxon>
        <taxon>Pedobacter</taxon>
    </lineage>
</organism>
<protein>
    <submittedName>
        <fullName evidence="1">Uncharacterized protein</fullName>
    </submittedName>
</protein>
<keyword evidence="2" id="KW-1185">Reference proteome</keyword>
<dbReference type="Proteomes" id="UP001501772">
    <property type="component" value="Unassembled WGS sequence"/>
</dbReference>
<gene>
    <name evidence="1" type="ORF">GCM10022289_45310</name>
</gene>
<dbReference type="EMBL" id="BAABBY010000015">
    <property type="protein sequence ID" value="GAA4213301.1"/>
    <property type="molecule type" value="Genomic_DNA"/>
</dbReference>
<sequence length="59" mass="6453">MQESGLKPRSKSNRQLKINDMNNKVLWPALLLGLVLTACNVVTGKTALEGIYVSHSEGK</sequence>
<proteinExistence type="predicted"/>
<accession>A0ABP8BQ25</accession>
<evidence type="ECO:0000313" key="2">
    <source>
        <dbReference type="Proteomes" id="UP001501772"/>
    </source>
</evidence>